<sequence length="140" mass="16107">METQPPSADHIQSIQARDKFARELFARIDAGESPDLDQLRGVSGVRFEPTSWEELCSVIEDGSPEALARLGRSPMALKHYWDDLHRIKTELFVSMTDNLYARIFKLPTEAAEDGRERAIVPAEFHDKETIVWKANDYPYW</sequence>
<comment type="caution">
    <text evidence="1">The sequence shown here is derived from an EMBL/GenBank/DDBJ whole genome shotgun (WGS) entry which is preliminary data.</text>
</comment>
<keyword evidence="2" id="KW-1185">Reference proteome</keyword>
<name>A0AAD9IJ47_PROWI</name>
<evidence type="ECO:0000313" key="1">
    <source>
        <dbReference type="EMBL" id="KAK2078671.1"/>
    </source>
</evidence>
<evidence type="ECO:0000313" key="2">
    <source>
        <dbReference type="Proteomes" id="UP001255856"/>
    </source>
</evidence>
<protein>
    <submittedName>
        <fullName evidence="1">Uncharacterized protein</fullName>
    </submittedName>
</protein>
<dbReference type="EMBL" id="JASFZW010000004">
    <property type="protein sequence ID" value="KAK2078671.1"/>
    <property type="molecule type" value="Genomic_DNA"/>
</dbReference>
<dbReference type="Proteomes" id="UP001255856">
    <property type="component" value="Unassembled WGS sequence"/>
</dbReference>
<reference evidence="1" key="1">
    <citation type="submission" date="2021-01" db="EMBL/GenBank/DDBJ databases">
        <authorList>
            <person name="Eckstrom K.M.E."/>
        </authorList>
    </citation>
    <scope>NUCLEOTIDE SEQUENCE</scope>
    <source>
        <strain evidence="1">UVCC 0001</strain>
    </source>
</reference>
<organism evidence="1 2">
    <name type="scientific">Prototheca wickerhamii</name>
    <dbReference type="NCBI Taxonomy" id="3111"/>
    <lineage>
        <taxon>Eukaryota</taxon>
        <taxon>Viridiplantae</taxon>
        <taxon>Chlorophyta</taxon>
        <taxon>core chlorophytes</taxon>
        <taxon>Trebouxiophyceae</taxon>
        <taxon>Chlorellales</taxon>
        <taxon>Chlorellaceae</taxon>
        <taxon>Prototheca</taxon>
    </lineage>
</organism>
<accession>A0AAD9IJ47</accession>
<proteinExistence type="predicted"/>
<dbReference type="AlphaFoldDB" id="A0AAD9IJ47"/>
<gene>
    <name evidence="1" type="ORF">QBZ16_003511</name>
</gene>